<name>A0A0U2T6Q6_9MAXI</name>
<protein>
    <submittedName>
        <fullName evidence="1">Uncharacterized protein</fullName>
    </submittedName>
</protein>
<dbReference type="EMBL" id="KT755319">
    <property type="protein sequence ID" value="ALS05153.1"/>
    <property type="molecule type" value="mRNA"/>
</dbReference>
<organism evidence="1">
    <name type="scientific">Paracalanus parvus</name>
    <dbReference type="NCBI Taxonomy" id="187406"/>
    <lineage>
        <taxon>Eukaryota</taxon>
        <taxon>Metazoa</taxon>
        <taxon>Ecdysozoa</taxon>
        <taxon>Arthropoda</taxon>
        <taxon>Crustacea</taxon>
        <taxon>Multicrustacea</taxon>
        <taxon>Hexanauplia</taxon>
        <taxon>Copepoda</taxon>
        <taxon>Calanoida</taxon>
        <taxon>Paracalanidae</taxon>
        <taxon>Paracalanus</taxon>
    </lineage>
</organism>
<accession>A0A0U2T6Q6</accession>
<dbReference type="AlphaFoldDB" id="A0A0U2T6Q6"/>
<evidence type="ECO:0000313" key="1">
    <source>
        <dbReference type="EMBL" id="ALS05153.1"/>
    </source>
</evidence>
<proteinExistence type="evidence at transcript level"/>
<sequence length="37" mass="4337">MVMRTRVPYILSTLLTEECKVHLVLKIYGLGQRMKDT</sequence>
<reference evidence="1" key="1">
    <citation type="journal article" date="2015" name="Sci. Rep.">
        <title>Spliced leader RNA trans-splicing discovered in copepods.</title>
        <authorList>
            <person name="Yang F."/>
            <person name="Xu D."/>
            <person name="Zhuang Y."/>
            <person name="Yi X."/>
            <person name="Huang Y."/>
            <person name="Chen H."/>
            <person name="Lin S."/>
            <person name="Campbell D.A."/>
            <person name="Sturm N.R."/>
            <person name="Liu G."/>
            <person name="Zhang H."/>
        </authorList>
    </citation>
    <scope>NUCLEOTIDE SEQUENCE</scope>
</reference>